<evidence type="ECO:0000256" key="1">
    <source>
        <dbReference type="ARBA" id="ARBA00022679"/>
    </source>
</evidence>
<evidence type="ECO:0000256" key="5">
    <source>
        <dbReference type="ARBA" id="ARBA00022801"/>
    </source>
</evidence>
<keyword evidence="1" id="KW-0808">Transferase</keyword>
<keyword evidence="5" id="KW-0378">Hydrolase</keyword>
<comment type="caution">
    <text evidence="8">The sequence shown here is derived from an EMBL/GenBank/DDBJ whole genome shotgun (WGS) entry which is preliminary data.</text>
</comment>
<dbReference type="InterPro" id="IPR012337">
    <property type="entry name" value="RNaseH-like_sf"/>
</dbReference>
<dbReference type="GO" id="GO:0035613">
    <property type="term" value="F:RNA stem-loop binding"/>
    <property type="evidence" value="ECO:0007669"/>
    <property type="project" value="TreeGrafter"/>
</dbReference>
<keyword evidence="3" id="KW-0540">Nuclease</keyword>
<dbReference type="InterPro" id="IPR036397">
    <property type="entry name" value="RNaseH_sf"/>
</dbReference>
<reference evidence="9" key="1">
    <citation type="submission" date="2016-11" db="EMBL/GenBank/DDBJ databases">
        <title>Trade-off between light-utilization and light-protection in marine flavobacteria.</title>
        <authorList>
            <person name="Kumagai Y."/>
            <person name="Yoshizawa S."/>
            <person name="Kogure K."/>
        </authorList>
    </citation>
    <scope>NUCLEOTIDE SEQUENCE [LARGE SCALE GENOMIC DNA]</scope>
    <source>
        <strain evidence="9">SG-18</strain>
    </source>
</reference>
<evidence type="ECO:0000256" key="4">
    <source>
        <dbReference type="ARBA" id="ARBA00022759"/>
    </source>
</evidence>
<dbReference type="Proteomes" id="UP000239366">
    <property type="component" value="Unassembled WGS sequence"/>
</dbReference>
<dbReference type="GO" id="GO:0003964">
    <property type="term" value="F:RNA-directed DNA polymerase activity"/>
    <property type="evidence" value="ECO:0007669"/>
    <property type="project" value="UniProtKB-KW"/>
</dbReference>
<evidence type="ECO:0000256" key="3">
    <source>
        <dbReference type="ARBA" id="ARBA00022722"/>
    </source>
</evidence>
<evidence type="ECO:0000313" key="8">
    <source>
        <dbReference type="EMBL" id="PQJ15228.1"/>
    </source>
</evidence>
<evidence type="ECO:0000313" key="9">
    <source>
        <dbReference type="Proteomes" id="UP000239366"/>
    </source>
</evidence>
<dbReference type="PROSITE" id="PS50994">
    <property type="entry name" value="INTEGRASE"/>
    <property type="match status" value="1"/>
</dbReference>
<dbReference type="Pfam" id="PF13683">
    <property type="entry name" value="rve_3"/>
    <property type="match status" value="1"/>
</dbReference>
<dbReference type="SUPFAM" id="SSF53098">
    <property type="entry name" value="Ribonuclease H-like"/>
    <property type="match status" value="1"/>
</dbReference>
<dbReference type="EMBL" id="MQVX01000001">
    <property type="protein sequence ID" value="PQJ15228.1"/>
    <property type="molecule type" value="Genomic_DNA"/>
</dbReference>
<keyword evidence="4" id="KW-0255">Endonuclease</keyword>
<accession>A0A2S7T6L4</accession>
<dbReference type="GO" id="GO:0015074">
    <property type="term" value="P:DNA integration"/>
    <property type="evidence" value="ECO:0007669"/>
    <property type="project" value="InterPro"/>
</dbReference>
<sequence length="155" mass="18173">MRYSQSELGVNRTIDMALKRTGLTKDQAPKLLSDNGSCYISHDLQAFVQSKGIKHVRGAPAHPQTQGKIERYHRTLKNVIKLDNYYSPEHLKLAIDEFVHFYNSDRYHESLGNVTPEDVITGRHHRILKRRDKIKQRTIQIRRKNYHKRKLKNSA</sequence>
<evidence type="ECO:0000256" key="6">
    <source>
        <dbReference type="ARBA" id="ARBA00022918"/>
    </source>
</evidence>
<dbReference type="PANTHER" id="PTHR41694:SF3">
    <property type="entry name" value="RNA-DIRECTED DNA POLYMERASE-RELATED"/>
    <property type="match status" value="1"/>
</dbReference>
<evidence type="ECO:0000259" key="7">
    <source>
        <dbReference type="PROSITE" id="PS50994"/>
    </source>
</evidence>
<keyword evidence="9" id="KW-1185">Reference proteome</keyword>
<dbReference type="GO" id="GO:0016787">
    <property type="term" value="F:hydrolase activity"/>
    <property type="evidence" value="ECO:0007669"/>
    <property type="project" value="UniProtKB-KW"/>
</dbReference>
<proteinExistence type="predicted"/>
<feature type="domain" description="Integrase catalytic" evidence="7">
    <location>
        <begin position="1"/>
        <end position="124"/>
    </location>
</feature>
<dbReference type="PANTHER" id="PTHR41694">
    <property type="entry name" value="ENDOGENOUS RETROVIRUS GROUP K MEMBER POL PROTEIN"/>
    <property type="match status" value="1"/>
</dbReference>
<gene>
    <name evidence="8" type="ORF">BST99_05340</name>
</gene>
<evidence type="ECO:0000256" key="2">
    <source>
        <dbReference type="ARBA" id="ARBA00022695"/>
    </source>
</evidence>
<name>A0A2S7T6L4_9FLAO</name>
<dbReference type="InterPro" id="IPR001584">
    <property type="entry name" value="Integrase_cat-core"/>
</dbReference>
<keyword evidence="2" id="KW-0548">Nucleotidyltransferase</keyword>
<organism evidence="8 9">
    <name type="scientific">Aureicoccus marinus</name>
    <dbReference type="NCBI Taxonomy" id="754435"/>
    <lineage>
        <taxon>Bacteria</taxon>
        <taxon>Pseudomonadati</taxon>
        <taxon>Bacteroidota</taxon>
        <taxon>Flavobacteriia</taxon>
        <taxon>Flavobacteriales</taxon>
        <taxon>Flavobacteriaceae</taxon>
        <taxon>Aureicoccus</taxon>
    </lineage>
</organism>
<dbReference type="Gene3D" id="3.30.420.10">
    <property type="entry name" value="Ribonuclease H-like superfamily/Ribonuclease H"/>
    <property type="match status" value="1"/>
</dbReference>
<dbReference type="GO" id="GO:0004519">
    <property type="term" value="F:endonuclease activity"/>
    <property type="evidence" value="ECO:0007669"/>
    <property type="project" value="UniProtKB-KW"/>
</dbReference>
<keyword evidence="6" id="KW-0695">RNA-directed DNA polymerase</keyword>
<protein>
    <recommendedName>
        <fullName evidence="7">Integrase catalytic domain-containing protein</fullName>
    </recommendedName>
</protein>
<dbReference type="AlphaFoldDB" id="A0A2S7T6L4"/>